<dbReference type="EMBL" id="JAJBNC010000004">
    <property type="protein sequence ID" value="MCB5492745.1"/>
    <property type="molecule type" value="Genomic_DNA"/>
</dbReference>
<dbReference type="AlphaFoldDB" id="A0AAJ1AUM3"/>
<organism evidence="1 2">
    <name type="scientific">Mediterraneibacter gnavus</name>
    <name type="common">Ruminococcus gnavus</name>
    <dbReference type="NCBI Taxonomy" id="33038"/>
    <lineage>
        <taxon>Bacteria</taxon>
        <taxon>Bacillati</taxon>
        <taxon>Bacillota</taxon>
        <taxon>Clostridia</taxon>
        <taxon>Lachnospirales</taxon>
        <taxon>Lachnospiraceae</taxon>
        <taxon>Mediterraneibacter</taxon>
    </lineage>
</organism>
<name>A0AAJ1AUM3_MEDGN</name>
<protein>
    <submittedName>
        <fullName evidence="1">DUF5026 domain-containing protein</fullName>
    </submittedName>
</protein>
<proteinExistence type="predicted"/>
<reference evidence="1" key="1">
    <citation type="submission" date="2021-10" db="EMBL/GenBank/DDBJ databases">
        <title>Collection of gut derived symbiotic bacterial strains cultured from healthy donors.</title>
        <authorList>
            <person name="Lin H."/>
            <person name="Littmann E."/>
            <person name="Claire K."/>
            <person name="Pamer E."/>
        </authorList>
    </citation>
    <scope>NUCLEOTIDE SEQUENCE</scope>
    <source>
        <strain evidence="1">MSK.23.4</strain>
    </source>
</reference>
<dbReference type="Proteomes" id="UP001297422">
    <property type="component" value="Unassembled WGS sequence"/>
</dbReference>
<accession>A0AAJ1AUM3</accession>
<evidence type="ECO:0000313" key="1">
    <source>
        <dbReference type="EMBL" id="MCB5492745.1"/>
    </source>
</evidence>
<comment type="caution">
    <text evidence="1">The sequence shown here is derived from an EMBL/GenBank/DDBJ whole genome shotgun (WGS) entry which is preliminary data.</text>
</comment>
<dbReference type="Pfam" id="PF16429">
    <property type="entry name" value="DUF5026"/>
    <property type="match status" value="1"/>
</dbReference>
<evidence type="ECO:0000313" key="2">
    <source>
        <dbReference type="Proteomes" id="UP001297422"/>
    </source>
</evidence>
<dbReference type="InterPro" id="IPR032207">
    <property type="entry name" value="DUF5026"/>
</dbReference>
<sequence length="91" mass="10373">MLIIRNPTNVFDVNEVHRGTLIYAKHKTWSDPEMGFVVSVTGNKLIVQYPPRIGNVTNHFFVYADEVANGDWEIRYSNDLQVISKHPDGGE</sequence>
<gene>
    <name evidence="1" type="ORF">LIQ10_03170</name>
</gene>
<dbReference type="RefSeq" id="WP_173878530.1">
    <property type="nucleotide sequence ID" value="NZ_JAAIMT010000003.1"/>
</dbReference>